<evidence type="ECO:0000256" key="5">
    <source>
        <dbReference type="ARBA" id="ARBA00023172"/>
    </source>
</evidence>
<keyword evidence="3 6" id="KW-0815">Transposition</keyword>
<evidence type="ECO:0000313" key="7">
    <source>
        <dbReference type="EMBL" id="MBB6062341.1"/>
    </source>
</evidence>
<accession>A0A841GUI1</accession>
<dbReference type="GO" id="GO:0004803">
    <property type="term" value="F:transposase activity"/>
    <property type="evidence" value="ECO:0007669"/>
    <property type="project" value="UniProtKB-UniRule"/>
</dbReference>
<dbReference type="EMBL" id="JACHEX010000002">
    <property type="protein sequence ID" value="MBB6062341.1"/>
    <property type="molecule type" value="Genomic_DNA"/>
</dbReference>
<dbReference type="Pfam" id="PF00872">
    <property type="entry name" value="Transposase_mut"/>
    <property type="match status" value="1"/>
</dbReference>
<keyword evidence="5 6" id="KW-0233">DNA recombination</keyword>
<dbReference type="AlphaFoldDB" id="A0A841GUI1"/>
<dbReference type="GO" id="GO:0003677">
    <property type="term" value="F:DNA binding"/>
    <property type="evidence" value="ECO:0007669"/>
    <property type="project" value="UniProtKB-UniRule"/>
</dbReference>
<dbReference type="GO" id="GO:0006313">
    <property type="term" value="P:DNA transposition"/>
    <property type="evidence" value="ECO:0007669"/>
    <property type="project" value="UniProtKB-UniRule"/>
</dbReference>
<organism evidence="7 8">
    <name type="scientific">Thermosipho japonicus</name>
    <dbReference type="NCBI Taxonomy" id="90323"/>
    <lineage>
        <taxon>Bacteria</taxon>
        <taxon>Thermotogati</taxon>
        <taxon>Thermotogota</taxon>
        <taxon>Thermotogae</taxon>
        <taxon>Thermotogales</taxon>
        <taxon>Fervidobacteriaceae</taxon>
        <taxon>Thermosipho</taxon>
    </lineage>
</organism>
<dbReference type="PANTHER" id="PTHR33217:SF8">
    <property type="entry name" value="MUTATOR FAMILY TRANSPOSASE"/>
    <property type="match status" value="1"/>
</dbReference>
<evidence type="ECO:0000256" key="1">
    <source>
        <dbReference type="ARBA" id="ARBA00002190"/>
    </source>
</evidence>
<keyword evidence="4 6" id="KW-0238">DNA-binding</keyword>
<comment type="caution">
    <text evidence="7">The sequence shown here is derived from an EMBL/GenBank/DDBJ whole genome shotgun (WGS) entry which is preliminary data.</text>
</comment>
<sequence>MALESWEKHWETISPYFEYGDEVRKIMYTTNVIESLNRQYRKVTKNKTSFPNDDALLKILYLATIDATKRWTARYRNWSKVLNELSIFFKEKITKYVYNS</sequence>
<comment type="function">
    <text evidence="1 6">Required for the transposition of the insertion element.</text>
</comment>
<name>A0A841GUI1_9BACT</name>
<protein>
    <recommendedName>
        <fullName evidence="6">Mutator family transposase</fullName>
    </recommendedName>
</protein>
<dbReference type="Proteomes" id="UP000555828">
    <property type="component" value="Unassembled WGS sequence"/>
</dbReference>
<evidence type="ECO:0000313" key="8">
    <source>
        <dbReference type="Proteomes" id="UP000555828"/>
    </source>
</evidence>
<reference evidence="7 8" key="1">
    <citation type="submission" date="2020-08" db="EMBL/GenBank/DDBJ databases">
        <title>Genomic Encyclopedia of Type Strains, Phase IV (KMG-IV): sequencing the most valuable type-strain genomes for metagenomic binning, comparative biology and taxonomic classification.</title>
        <authorList>
            <person name="Goeker M."/>
        </authorList>
    </citation>
    <scope>NUCLEOTIDE SEQUENCE [LARGE SCALE GENOMIC DNA]</scope>
    <source>
        <strain evidence="7 8">DSM 13481</strain>
    </source>
</reference>
<comment type="similarity">
    <text evidence="2 6">Belongs to the transposase mutator family.</text>
</comment>
<evidence type="ECO:0000256" key="4">
    <source>
        <dbReference type="ARBA" id="ARBA00023125"/>
    </source>
</evidence>
<keyword evidence="6" id="KW-0814">Transposable element</keyword>
<evidence type="ECO:0000256" key="3">
    <source>
        <dbReference type="ARBA" id="ARBA00022578"/>
    </source>
</evidence>
<evidence type="ECO:0000256" key="6">
    <source>
        <dbReference type="RuleBase" id="RU365089"/>
    </source>
</evidence>
<gene>
    <name evidence="7" type="ORF">HNP65_000779</name>
</gene>
<dbReference type="InterPro" id="IPR001207">
    <property type="entry name" value="Transposase_mutator"/>
</dbReference>
<evidence type="ECO:0000256" key="2">
    <source>
        <dbReference type="ARBA" id="ARBA00010961"/>
    </source>
</evidence>
<proteinExistence type="inferred from homology"/>
<keyword evidence="8" id="KW-1185">Reference proteome</keyword>
<dbReference type="PANTHER" id="PTHR33217">
    <property type="entry name" value="TRANSPOSASE FOR INSERTION SEQUENCE ELEMENT IS1081"/>
    <property type="match status" value="1"/>
</dbReference>